<protein>
    <submittedName>
        <fullName evidence="1">Uncharacterized protein</fullName>
    </submittedName>
</protein>
<comment type="caution">
    <text evidence="1">The sequence shown here is derived from an EMBL/GenBank/DDBJ whole genome shotgun (WGS) entry which is preliminary data.</text>
</comment>
<evidence type="ECO:0000313" key="1">
    <source>
        <dbReference type="EMBL" id="KAI0093123.1"/>
    </source>
</evidence>
<keyword evidence="2" id="KW-1185">Reference proteome</keyword>
<dbReference type="EMBL" id="MU274902">
    <property type="protein sequence ID" value="KAI0093123.1"/>
    <property type="molecule type" value="Genomic_DNA"/>
</dbReference>
<organism evidence="1 2">
    <name type="scientific">Irpex rosettiformis</name>
    <dbReference type="NCBI Taxonomy" id="378272"/>
    <lineage>
        <taxon>Eukaryota</taxon>
        <taxon>Fungi</taxon>
        <taxon>Dikarya</taxon>
        <taxon>Basidiomycota</taxon>
        <taxon>Agaricomycotina</taxon>
        <taxon>Agaricomycetes</taxon>
        <taxon>Polyporales</taxon>
        <taxon>Irpicaceae</taxon>
        <taxon>Irpex</taxon>
    </lineage>
</organism>
<sequence length="256" mass="28852">MVEKEKVKFRHHFKPHWRPKTCFLRTTKYLQSYYCFAAIIQTSTSSLRHEYHPVCMILPLRYTGHPSRGADPTIVATCKPAHLSLNRAYIWELVRSSEDHARHKLDSELTNLLVAKTYFGIFTHLGEPSSNIQPGDLRLGCLGSQSGALHRMSCASYYVRIGLAARGFGAGPVVHSAPQRRKWRLWKLLIGEELVGSGHWDKTWDIVREVALGIYKGVGEEVTTSSGHSRMLIGHPVPRGGSRLALWRSASRVALQ</sequence>
<accession>A0ACB8UFI5</accession>
<reference evidence="1" key="1">
    <citation type="journal article" date="2021" name="Environ. Microbiol.">
        <title>Gene family expansions and transcriptome signatures uncover fungal adaptations to wood decay.</title>
        <authorList>
            <person name="Hage H."/>
            <person name="Miyauchi S."/>
            <person name="Viragh M."/>
            <person name="Drula E."/>
            <person name="Min B."/>
            <person name="Chaduli D."/>
            <person name="Navarro D."/>
            <person name="Favel A."/>
            <person name="Norest M."/>
            <person name="Lesage-Meessen L."/>
            <person name="Balint B."/>
            <person name="Merenyi Z."/>
            <person name="de Eugenio L."/>
            <person name="Morin E."/>
            <person name="Martinez A.T."/>
            <person name="Baldrian P."/>
            <person name="Stursova M."/>
            <person name="Martinez M.J."/>
            <person name="Novotny C."/>
            <person name="Magnuson J.K."/>
            <person name="Spatafora J.W."/>
            <person name="Maurice S."/>
            <person name="Pangilinan J."/>
            <person name="Andreopoulos W."/>
            <person name="LaButti K."/>
            <person name="Hundley H."/>
            <person name="Na H."/>
            <person name="Kuo A."/>
            <person name="Barry K."/>
            <person name="Lipzen A."/>
            <person name="Henrissat B."/>
            <person name="Riley R."/>
            <person name="Ahrendt S."/>
            <person name="Nagy L.G."/>
            <person name="Grigoriev I.V."/>
            <person name="Martin F."/>
            <person name="Rosso M.N."/>
        </authorList>
    </citation>
    <scope>NUCLEOTIDE SEQUENCE</scope>
    <source>
        <strain evidence="1">CBS 384.51</strain>
    </source>
</reference>
<gene>
    <name evidence="1" type="ORF">BDY19DRAFT_902922</name>
</gene>
<name>A0ACB8UFI5_9APHY</name>
<evidence type="ECO:0000313" key="2">
    <source>
        <dbReference type="Proteomes" id="UP001055072"/>
    </source>
</evidence>
<proteinExistence type="predicted"/>
<dbReference type="Proteomes" id="UP001055072">
    <property type="component" value="Unassembled WGS sequence"/>
</dbReference>